<dbReference type="InterPro" id="IPR023210">
    <property type="entry name" value="NADP_OxRdtase_dom"/>
</dbReference>
<protein>
    <submittedName>
        <fullName evidence="2">Aldo/keto reductase</fullName>
    </submittedName>
</protein>
<evidence type="ECO:0000313" key="3">
    <source>
        <dbReference type="Proteomes" id="UP000033054"/>
    </source>
</evidence>
<dbReference type="AlphaFoldDB" id="A0A0E3ZZT4"/>
<dbReference type="InterPro" id="IPR020471">
    <property type="entry name" value="AKR"/>
</dbReference>
<dbReference type="OrthoDB" id="9773828at2"/>
<proteinExistence type="predicted"/>
<dbReference type="STRING" id="1379870.SD10_26065"/>
<keyword evidence="3" id="KW-1185">Reference proteome</keyword>
<dbReference type="KEGG" id="srd:SD10_26065"/>
<dbReference type="PANTHER" id="PTHR43312:SF1">
    <property type="entry name" value="NADP-DEPENDENT OXIDOREDUCTASE DOMAIN-CONTAINING PROTEIN"/>
    <property type="match status" value="1"/>
</dbReference>
<sequence>MSVSIKEQLTSRLGFGTWQFGGPNVVNGNPTGWGEVDKADAIRAVHSALEQGINFFDTADSYGRGQSERILQEAFAQKPDLTKLVCTKFGNRQLPDGQPTQDYSAAYLVEAVEGSLSRLGLDTLDLLLLHSPPDAFDWANYDPTPFEKLKQAGKIRAYGVSSRSVYGAKRVLEAGFGSALEVIYNALDRRAEELLFTASNAGDYLFIGRVPLASGFLNPAYLTQDPVFPQDQYRYYLPDRDRDWLLTSARKLAFLDEQPGGLATSALRFSLSSEAVGVVIPGMRNEKQVLANRQAEKLGPLSPDLLARIRQAVPDVADHWKPKS</sequence>
<name>A0A0E3ZZT4_9BACT</name>
<gene>
    <name evidence="2" type="ORF">SD10_26065</name>
</gene>
<accession>A0A0E3ZZT4</accession>
<dbReference type="RefSeq" id="WP_046578065.1">
    <property type="nucleotide sequence ID" value="NZ_CP010429.1"/>
</dbReference>
<evidence type="ECO:0000313" key="2">
    <source>
        <dbReference type="EMBL" id="AKD57850.1"/>
    </source>
</evidence>
<dbReference type="GO" id="GO:0016491">
    <property type="term" value="F:oxidoreductase activity"/>
    <property type="evidence" value="ECO:0007669"/>
    <property type="project" value="InterPro"/>
</dbReference>
<dbReference type="InterPro" id="IPR053135">
    <property type="entry name" value="AKR2_Oxidoreductase"/>
</dbReference>
<evidence type="ECO:0000259" key="1">
    <source>
        <dbReference type="Pfam" id="PF00248"/>
    </source>
</evidence>
<dbReference type="Proteomes" id="UP000033054">
    <property type="component" value="Chromosome"/>
</dbReference>
<dbReference type="PANTHER" id="PTHR43312">
    <property type="entry name" value="D-THREO-ALDOSE 1-DEHYDROGENASE"/>
    <property type="match status" value="1"/>
</dbReference>
<dbReference type="CDD" id="cd19086">
    <property type="entry name" value="AKR_AKR11C1"/>
    <property type="match status" value="1"/>
</dbReference>
<dbReference type="PRINTS" id="PR00069">
    <property type="entry name" value="ALDKETRDTASE"/>
</dbReference>
<dbReference type="PATRIC" id="fig|1379870.5.peg.5633"/>
<feature type="domain" description="NADP-dependent oxidoreductase" evidence="1">
    <location>
        <begin position="12"/>
        <end position="312"/>
    </location>
</feature>
<organism evidence="2 3">
    <name type="scientific">Spirosoma radiotolerans</name>
    <dbReference type="NCBI Taxonomy" id="1379870"/>
    <lineage>
        <taxon>Bacteria</taxon>
        <taxon>Pseudomonadati</taxon>
        <taxon>Bacteroidota</taxon>
        <taxon>Cytophagia</taxon>
        <taxon>Cytophagales</taxon>
        <taxon>Cytophagaceae</taxon>
        <taxon>Spirosoma</taxon>
    </lineage>
</organism>
<dbReference type="HOGENOM" id="CLU_023205_2_3_10"/>
<dbReference type="Pfam" id="PF00248">
    <property type="entry name" value="Aldo_ket_red"/>
    <property type="match status" value="1"/>
</dbReference>
<dbReference type="SUPFAM" id="SSF51430">
    <property type="entry name" value="NAD(P)-linked oxidoreductase"/>
    <property type="match status" value="1"/>
</dbReference>
<dbReference type="InterPro" id="IPR036812">
    <property type="entry name" value="NAD(P)_OxRdtase_dom_sf"/>
</dbReference>
<dbReference type="EMBL" id="CP010429">
    <property type="protein sequence ID" value="AKD57850.1"/>
    <property type="molecule type" value="Genomic_DNA"/>
</dbReference>
<dbReference type="Gene3D" id="3.20.20.100">
    <property type="entry name" value="NADP-dependent oxidoreductase domain"/>
    <property type="match status" value="1"/>
</dbReference>
<reference evidence="2 3" key="1">
    <citation type="journal article" date="2014" name="Curr. Microbiol.">
        <title>Spirosoma radiotolerans sp. nov., a gamma-radiation-resistant bacterium isolated from gamma ray-irradiated soil.</title>
        <authorList>
            <person name="Lee J.J."/>
            <person name="Srinivasan S."/>
            <person name="Lim S."/>
            <person name="Joe M."/>
            <person name="Im S."/>
            <person name="Bae S.I."/>
            <person name="Park K.R."/>
            <person name="Han J.H."/>
            <person name="Park S.H."/>
            <person name="Joo B.M."/>
            <person name="Park S.J."/>
            <person name="Kim M.K."/>
        </authorList>
    </citation>
    <scope>NUCLEOTIDE SEQUENCE [LARGE SCALE GENOMIC DNA]</scope>
    <source>
        <strain evidence="2 3">DG5A</strain>
    </source>
</reference>